<evidence type="ECO:0000256" key="4">
    <source>
        <dbReference type="ARBA" id="ARBA00023254"/>
    </source>
</evidence>
<evidence type="ECO:0000256" key="2">
    <source>
        <dbReference type="ARBA" id="ARBA00022741"/>
    </source>
</evidence>
<protein>
    <recommendedName>
        <fullName evidence="7">AAA+ ATPase domain-containing protein</fullName>
    </recommendedName>
</protein>
<accession>A0A835WRR5</accession>
<keyword evidence="9" id="KW-1185">Reference proteome</keyword>
<feature type="region of interest" description="Disordered" evidence="6">
    <location>
        <begin position="536"/>
        <end position="572"/>
    </location>
</feature>
<sequence length="600" mass="61900">MEAELSLPGHAVGEGGDGAATQQQPAPLSQSQPMRLGGAADDEDDFEDHKVPVSVEVCLRENSVCSHRQVAEALARYLEGRTLWYRNGPLDLCDSEDPLLLQQVAAAAICDADPRLHRLHSPLLFWQYTPRIYVYQLSDEGPADDDEGEEGVPSYRELLLPALDLAGQWEALQFDSAIQQRLLSYATSALLFADRGVDGNLVSWNRVVLLYGPPGTGKTSLCKALAHKLSIRLGGRYRQGCLVEVNAHSLFSKFFSESGKLVSRLFAKITELVEEPDVLVFVLIDEVESLTSARKAAVAGSEPSDAIRAVNALLTQLDALRRFPNVMVLTTSNITQAIDVAFVDRADIKAYIGPPTLAARYEMLRASIQELSRAGVIAVDVALLAAGCRAAACVDDTRRLLLPYHEAAAAAAASLAAQGAAGVFGCSNGSSNGSSFGGSHARGAAASGAAGGGGDGGGSSSHEQLLTNGGAALAAAVAGASFLPLPPPGLAPEQAAAAVLSLQLLQAAAGCEGLSGRTLRKLPFLAHAGSPALVQQHSAAAAGPTASGPGDGGSRGVDGGGSAVGPGGGGGGGCSARAFLEALREAAEREQSDRSQLLSG</sequence>
<evidence type="ECO:0000313" key="8">
    <source>
        <dbReference type="EMBL" id="KAG2452939.1"/>
    </source>
</evidence>
<feature type="region of interest" description="Disordered" evidence="6">
    <location>
        <begin position="1"/>
        <end position="45"/>
    </location>
</feature>
<proteinExistence type="inferred from homology"/>
<evidence type="ECO:0000256" key="6">
    <source>
        <dbReference type="SAM" id="MobiDB-lite"/>
    </source>
</evidence>
<dbReference type="InterPro" id="IPR003959">
    <property type="entry name" value="ATPase_AAA_core"/>
</dbReference>
<dbReference type="SUPFAM" id="SSF52540">
    <property type="entry name" value="P-loop containing nucleoside triphosphate hydrolases"/>
    <property type="match status" value="1"/>
</dbReference>
<dbReference type="GO" id="GO:0007131">
    <property type="term" value="P:reciprocal meiotic recombination"/>
    <property type="evidence" value="ECO:0007669"/>
    <property type="project" value="TreeGrafter"/>
</dbReference>
<dbReference type="Gene3D" id="3.40.50.300">
    <property type="entry name" value="P-loop containing nucleotide triphosphate hydrolases"/>
    <property type="match status" value="1"/>
</dbReference>
<feature type="domain" description="AAA+ ATPase" evidence="7">
    <location>
        <begin position="204"/>
        <end position="356"/>
    </location>
</feature>
<dbReference type="SMART" id="SM00382">
    <property type="entry name" value="AAA"/>
    <property type="match status" value="1"/>
</dbReference>
<feature type="compositionally biased region" description="Low complexity" evidence="6">
    <location>
        <begin position="19"/>
        <end position="39"/>
    </location>
</feature>
<dbReference type="InterPro" id="IPR044539">
    <property type="entry name" value="Pch2-like"/>
</dbReference>
<dbReference type="AlphaFoldDB" id="A0A835WRR5"/>
<dbReference type="GO" id="GO:0005694">
    <property type="term" value="C:chromosome"/>
    <property type="evidence" value="ECO:0007669"/>
    <property type="project" value="TreeGrafter"/>
</dbReference>
<dbReference type="Proteomes" id="UP000613740">
    <property type="component" value="Unassembled WGS sequence"/>
</dbReference>
<dbReference type="CDD" id="cd19508">
    <property type="entry name" value="RecA-like_Pch2-like"/>
    <property type="match status" value="1"/>
</dbReference>
<dbReference type="InterPro" id="IPR003960">
    <property type="entry name" value="ATPase_AAA_CS"/>
</dbReference>
<dbReference type="GO" id="GO:0016887">
    <property type="term" value="F:ATP hydrolysis activity"/>
    <property type="evidence" value="ECO:0007669"/>
    <property type="project" value="InterPro"/>
</dbReference>
<name>A0A835WRR5_9CHLO</name>
<evidence type="ECO:0000256" key="1">
    <source>
        <dbReference type="ARBA" id="ARBA00007271"/>
    </source>
</evidence>
<reference evidence="8" key="1">
    <citation type="journal article" date="2020" name="bioRxiv">
        <title>Comparative genomics of Chlamydomonas.</title>
        <authorList>
            <person name="Craig R.J."/>
            <person name="Hasan A.R."/>
            <person name="Ness R.W."/>
            <person name="Keightley P.D."/>
        </authorList>
    </citation>
    <scope>NUCLEOTIDE SEQUENCE</scope>
    <source>
        <strain evidence="8">CCAP 11/173</strain>
    </source>
</reference>
<evidence type="ECO:0000259" key="7">
    <source>
        <dbReference type="SMART" id="SM00382"/>
    </source>
</evidence>
<dbReference type="FunFam" id="3.40.50.300:FF:001494">
    <property type="entry name" value="Pachytene checkpoint component Pch2"/>
    <property type="match status" value="1"/>
</dbReference>
<evidence type="ECO:0000256" key="3">
    <source>
        <dbReference type="ARBA" id="ARBA00022840"/>
    </source>
</evidence>
<feature type="compositionally biased region" description="Gly residues" evidence="6">
    <location>
        <begin position="549"/>
        <end position="572"/>
    </location>
</feature>
<dbReference type="Pfam" id="PF23563">
    <property type="entry name" value="TRIP13_N"/>
    <property type="match status" value="1"/>
</dbReference>
<dbReference type="PRINTS" id="PR00300">
    <property type="entry name" value="CLPPROTEASEA"/>
</dbReference>
<dbReference type="PANTHER" id="PTHR45991:SF1">
    <property type="entry name" value="PACHYTENE CHECKPOINT PROTEIN 2 HOMOLOG"/>
    <property type="match status" value="1"/>
</dbReference>
<dbReference type="GO" id="GO:0005634">
    <property type="term" value="C:nucleus"/>
    <property type="evidence" value="ECO:0007669"/>
    <property type="project" value="TreeGrafter"/>
</dbReference>
<dbReference type="Pfam" id="PF00004">
    <property type="entry name" value="AAA"/>
    <property type="match status" value="1"/>
</dbReference>
<dbReference type="PROSITE" id="PS00674">
    <property type="entry name" value="AAA"/>
    <property type="match status" value="1"/>
</dbReference>
<dbReference type="OrthoDB" id="10042665at2759"/>
<dbReference type="PANTHER" id="PTHR45991">
    <property type="entry name" value="PACHYTENE CHECKPOINT PROTEIN 2"/>
    <property type="match status" value="1"/>
</dbReference>
<gene>
    <name evidence="8" type="ORF">HYH02_002276</name>
</gene>
<feature type="compositionally biased region" description="Low complexity" evidence="6">
    <location>
        <begin position="538"/>
        <end position="548"/>
    </location>
</feature>
<dbReference type="GO" id="GO:0005524">
    <property type="term" value="F:ATP binding"/>
    <property type="evidence" value="ECO:0007669"/>
    <property type="project" value="UniProtKB-KW"/>
</dbReference>
<organism evidence="8 9">
    <name type="scientific">Chlamydomonas schloesseri</name>
    <dbReference type="NCBI Taxonomy" id="2026947"/>
    <lineage>
        <taxon>Eukaryota</taxon>
        <taxon>Viridiplantae</taxon>
        <taxon>Chlorophyta</taxon>
        <taxon>core chlorophytes</taxon>
        <taxon>Chlorophyceae</taxon>
        <taxon>CS clade</taxon>
        <taxon>Chlamydomonadales</taxon>
        <taxon>Chlamydomonadaceae</taxon>
        <taxon>Chlamydomonas</taxon>
    </lineage>
</organism>
<evidence type="ECO:0000256" key="5">
    <source>
        <dbReference type="RuleBase" id="RU003651"/>
    </source>
</evidence>
<dbReference type="InterPro" id="IPR058249">
    <property type="entry name" value="Pch2_C"/>
</dbReference>
<dbReference type="EMBL" id="JAEHOD010000004">
    <property type="protein sequence ID" value="KAG2452939.1"/>
    <property type="molecule type" value="Genomic_DNA"/>
</dbReference>
<keyword evidence="2 5" id="KW-0547">Nucleotide-binding</keyword>
<evidence type="ECO:0000313" key="9">
    <source>
        <dbReference type="Proteomes" id="UP000613740"/>
    </source>
</evidence>
<dbReference type="InterPro" id="IPR003593">
    <property type="entry name" value="AAA+_ATPase"/>
</dbReference>
<keyword evidence="3 5" id="KW-0067">ATP-binding</keyword>
<dbReference type="InterPro" id="IPR001270">
    <property type="entry name" value="ClpA/B"/>
</dbReference>
<keyword evidence="4" id="KW-0469">Meiosis</keyword>
<dbReference type="GO" id="GO:0051598">
    <property type="term" value="P:meiotic recombination checkpoint signaling"/>
    <property type="evidence" value="ECO:0007669"/>
    <property type="project" value="TreeGrafter"/>
</dbReference>
<dbReference type="InterPro" id="IPR027417">
    <property type="entry name" value="P-loop_NTPase"/>
</dbReference>
<dbReference type="Pfam" id="PF23242">
    <property type="entry name" value="AAA_lid_TRIP13_C"/>
    <property type="match status" value="1"/>
</dbReference>
<comment type="caution">
    <text evidence="8">The sequence shown here is derived from an EMBL/GenBank/DDBJ whole genome shotgun (WGS) entry which is preliminary data.</text>
</comment>
<comment type="similarity">
    <text evidence="1">Belongs to the AAA ATPase family. PCH2 subfamily.</text>
</comment>